<sequence length="256" mass="29751">MKMRETVVMREVYVMRMQMVCHQTTVQHLLHTIMIKMLKGRVLTHQWIQLQEKKELCLYGTTEFNNASCGHAIGDILRSNFKGAWHSWEKVDSMCRDELFKEFKKKYSFPEEDESIVRNIWEDKARIALNRQLTRAHKKAMSKENTTNIIDCLDKGPAWINNADWNQMIKNVWSTPEFQRRSESAKRNRLTKTDGKISTHSGGTVSFASYRANMQEEAGGKEPPWDNVFSALHQSTKQSGSFVDNKSKKVVVCIFI</sequence>
<dbReference type="RefSeq" id="XP_011036243.1">
    <property type="nucleotide sequence ID" value="XM_011037941.1"/>
</dbReference>
<accession>A0AAJ6UU89</accession>
<protein>
    <submittedName>
        <fullName evidence="2">Uncharacterized protein LOC105133814</fullName>
    </submittedName>
</protein>
<dbReference type="GeneID" id="105133814"/>
<dbReference type="Pfam" id="PF03004">
    <property type="entry name" value="Transposase_24"/>
    <property type="match status" value="1"/>
</dbReference>
<keyword evidence="1" id="KW-1185">Reference proteome</keyword>
<evidence type="ECO:0000313" key="2">
    <source>
        <dbReference type="RefSeq" id="XP_011036243.1"/>
    </source>
</evidence>
<gene>
    <name evidence="2" type="primary">LOC105133814</name>
</gene>
<dbReference type="AlphaFoldDB" id="A0AAJ6UU89"/>
<name>A0AAJ6UU89_POPEU</name>
<dbReference type="KEGG" id="peu:105133814"/>
<dbReference type="Proteomes" id="UP000694918">
    <property type="component" value="Unplaced"/>
</dbReference>
<proteinExistence type="predicted"/>
<organism evidence="1 2">
    <name type="scientific">Populus euphratica</name>
    <name type="common">Euphrates poplar</name>
    <dbReference type="NCBI Taxonomy" id="75702"/>
    <lineage>
        <taxon>Eukaryota</taxon>
        <taxon>Viridiplantae</taxon>
        <taxon>Streptophyta</taxon>
        <taxon>Embryophyta</taxon>
        <taxon>Tracheophyta</taxon>
        <taxon>Spermatophyta</taxon>
        <taxon>Magnoliopsida</taxon>
        <taxon>eudicotyledons</taxon>
        <taxon>Gunneridae</taxon>
        <taxon>Pentapetalae</taxon>
        <taxon>rosids</taxon>
        <taxon>fabids</taxon>
        <taxon>Malpighiales</taxon>
        <taxon>Salicaceae</taxon>
        <taxon>Saliceae</taxon>
        <taxon>Populus</taxon>
    </lineage>
</organism>
<evidence type="ECO:0000313" key="1">
    <source>
        <dbReference type="Proteomes" id="UP000694918"/>
    </source>
</evidence>
<dbReference type="InterPro" id="IPR004252">
    <property type="entry name" value="Probable_transposase_24"/>
</dbReference>
<reference evidence="2" key="1">
    <citation type="submission" date="2025-08" db="UniProtKB">
        <authorList>
            <consortium name="RefSeq"/>
        </authorList>
    </citation>
    <scope>IDENTIFICATION</scope>
</reference>